<dbReference type="EMBL" id="JACDZE010000001">
    <property type="protein sequence ID" value="MBA5628717.1"/>
    <property type="molecule type" value="Genomic_DNA"/>
</dbReference>
<keyword evidence="2" id="KW-1185">Reference proteome</keyword>
<comment type="caution">
    <text evidence="1">The sequence shown here is derived from an EMBL/GenBank/DDBJ whole genome shotgun (WGS) entry which is preliminary data.</text>
</comment>
<dbReference type="Proteomes" id="UP000552241">
    <property type="component" value="Unassembled WGS sequence"/>
</dbReference>
<organism evidence="1 2">
    <name type="scientific">Moheibacter lacus</name>
    <dbReference type="NCBI Taxonomy" id="2745851"/>
    <lineage>
        <taxon>Bacteria</taxon>
        <taxon>Pseudomonadati</taxon>
        <taxon>Bacteroidota</taxon>
        <taxon>Flavobacteriia</taxon>
        <taxon>Flavobacteriales</taxon>
        <taxon>Weeksellaceae</taxon>
        <taxon>Moheibacter</taxon>
    </lineage>
</organism>
<proteinExistence type="predicted"/>
<dbReference type="RefSeq" id="WP_182042305.1">
    <property type="nucleotide sequence ID" value="NZ_JACDZE010000001.1"/>
</dbReference>
<reference evidence="1 2" key="1">
    <citation type="submission" date="2020-07" db="EMBL/GenBank/DDBJ databases">
        <title>Moheibacter lacus sp. nov., a member of the family Flavobacteriaceae isolated from freshwater lake sediment.</title>
        <authorList>
            <person name="Liu Y."/>
        </authorList>
    </citation>
    <scope>NUCLEOTIDE SEQUENCE [LARGE SCALE GENOMIC DNA]</scope>
    <source>
        <strain evidence="1 2">BDHS18</strain>
    </source>
</reference>
<evidence type="ECO:0000313" key="1">
    <source>
        <dbReference type="EMBL" id="MBA5628717.1"/>
    </source>
</evidence>
<sequence length="138" mass="15935">MHRVVVLMIFSFFMVSFVKNPELEVKYELSLVAKGCHFQVMVNEKMVMDGKSYQMVTRNLNINKELIDSGDQKIDVKMIRISREMPLKSTQAYVNLKLEKISGDSTELIKEVKLPTFPYDDDEVQPHSIGGSIEFQKE</sequence>
<gene>
    <name evidence="1" type="ORF">HU137_02905</name>
</gene>
<protein>
    <submittedName>
        <fullName evidence="1">Uncharacterized protein</fullName>
    </submittedName>
</protein>
<name>A0A838ZNC8_9FLAO</name>
<evidence type="ECO:0000313" key="2">
    <source>
        <dbReference type="Proteomes" id="UP000552241"/>
    </source>
</evidence>
<accession>A0A838ZNC8</accession>
<dbReference type="AlphaFoldDB" id="A0A838ZNC8"/>